<dbReference type="GO" id="GO:0035770">
    <property type="term" value="C:ribonucleoprotein granule"/>
    <property type="evidence" value="ECO:0007669"/>
    <property type="project" value="TreeGrafter"/>
</dbReference>
<evidence type="ECO:0000259" key="2">
    <source>
        <dbReference type="PROSITE" id="PS51286"/>
    </source>
</evidence>
<proteinExistence type="predicted"/>
<name>A0A7S4K9Z4_GUITH</name>
<dbReference type="InterPro" id="IPR013584">
    <property type="entry name" value="RAP"/>
</dbReference>
<feature type="domain" description="RAP" evidence="2">
    <location>
        <begin position="811"/>
        <end position="875"/>
    </location>
</feature>
<dbReference type="Pfam" id="PF08373">
    <property type="entry name" value="RAP"/>
    <property type="match status" value="1"/>
</dbReference>
<dbReference type="PANTHER" id="PTHR21228">
    <property type="entry name" value="FAST LEU-RICH DOMAIN-CONTAINING"/>
    <property type="match status" value="1"/>
</dbReference>
<reference evidence="3" key="1">
    <citation type="submission" date="2021-01" db="EMBL/GenBank/DDBJ databases">
        <authorList>
            <person name="Corre E."/>
            <person name="Pelletier E."/>
            <person name="Niang G."/>
            <person name="Scheremetjew M."/>
            <person name="Finn R."/>
            <person name="Kale V."/>
            <person name="Holt S."/>
            <person name="Cochrane G."/>
            <person name="Meng A."/>
            <person name="Brown T."/>
            <person name="Cohen L."/>
        </authorList>
    </citation>
    <scope>NUCLEOTIDE SEQUENCE</scope>
    <source>
        <strain evidence="3">CCMP 2712</strain>
    </source>
</reference>
<evidence type="ECO:0000256" key="1">
    <source>
        <dbReference type="SAM" id="SignalP"/>
    </source>
</evidence>
<dbReference type="AlphaFoldDB" id="A0A7S4K9Z4"/>
<organism evidence="3">
    <name type="scientific">Guillardia theta</name>
    <name type="common">Cryptophyte</name>
    <name type="synonym">Cryptomonas phi</name>
    <dbReference type="NCBI Taxonomy" id="55529"/>
    <lineage>
        <taxon>Eukaryota</taxon>
        <taxon>Cryptophyceae</taxon>
        <taxon>Pyrenomonadales</taxon>
        <taxon>Geminigeraceae</taxon>
        <taxon>Guillardia</taxon>
    </lineage>
</organism>
<dbReference type="InterPro" id="IPR050870">
    <property type="entry name" value="FAST_kinase"/>
</dbReference>
<dbReference type="EMBL" id="HBKN01013610">
    <property type="protein sequence ID" value="CAE2288343.1"/>
    <property type="molecule type" value="Transcribed_RNA"/>
</dbReference>
<feature type="signal peptide" evidence="1">
    <location>
        <begin position="1"/>
        <end position="25"/>
    </location>
</feature>
<protein>
    <recommendedName>
        <fullName evidence="2">RAP domain-containing protein</fullName>
    </recommendedName>
</protein>
<evidence type="ECO:0000313" key="3">
    <source>
        <dbReference type="EMBL" id="CAE2288343.1"/>
    </source>
</evidence>
<dbReference type="GO" id="GO:0044528">
    <property type="term" value="P:regulation of mitochondrial mRNA stability"/>
    <property type="evidence" value="ECO:0007669"/>
    <property type="project" value="TreeGrafter"/>
</dbReference>
<keyword evidence="1" id="KW-0732">Signal</keyword>
<sequence length="883" mass="100518">MEGFASLKTLLFVLTWFCRLDPSTPIVFQIVKELLFTSSPPSTSIFSNLQHCHVSHFAFNDFKRGNNRHHHRIIPGMFTKSRSSGHDGTDDLKCEIEQELERSRSLLASEVITKDEVTMRLRALESLAGRWEAEQSSQGLGNSLDDMMEHLRAIQYNLPVDLGSKRPVAKFDDGALNISSMPPHAPQAVGGSELTDRSAVVTEDLKEAIFESDIQIKEARRLLGIANPDNDDLRYIEQVQLRLKDIIQELEDKSADFKKIISQHALIDEAIMAKDQADDVMKLLREFQYNVPTNILRSREAQISSKTKKKRITYNLSKISNLKELVDILSKSIEGDVIVATDLALCLNNLKRLQWQAKGFRDVQQVQQLVVRIASLISDAVNDLEPRHVALSLNALASFPLNRKEFLMEEKSRVGMEIPHTWRLEEDYSYMAREFERGEMVVVQIESKVPRFGVIGGEGDMDGSYVVYYEDGFDAKCCRSLDVGKIGKILDSDFEILKKRMIMFFHIGTALLTKEMLFACNSQDIATVIWSSAKMKIADRQVFQRLVEQMDRSSLLSSMRSRDIATIMWSFSQLGYTNLELVSKLMNHFVMERNLESAFGQDVANVLSSMAKMRVFHSKTFYMLGKRVIAMSKNEKIRANSLSISSVLSSFAQVNFLRTDLLLQLDDLFLSLPDQHVNMQTCCNLLWSHAVFRIPDAPLCAHILRLMIREKQRLDKSDKYQLHLFFLSLSAVGEELSTLLQGEDSAIISDCERLKEECKDFFMRTSSDVNSVSDSQASLARCARRLGSVEEEHVLEDSGYTVDIWMPELNTCIEFDGPTHYVVDLETGTEQVDGSTSLKTFCLHALGVRCVRVPYREWDRVRIQGQEAQIRWLESKLGLSMQE</sequence>
<feature type="chain" id="PRO_5030604874" description="RAP domain-containing protein" evidence="1">
    <location>
        <begin position="26"/>
        <end position="883"/>
    </location>
</feature>
<dbReference type="PANTHER" id="PTHR21228:SF40">
    <property type="entry name" value="LD45607P"/>
    <property type="match status" value="1"/>
</dbReference>
<gene>
    <name evidence="3" type="ORF">GTHE00462_LOCUS10610</name>
</gene>
<dbReference type="GO" id="GO:0003723">
    <property type="term" value="F:RNA binding"/>
    <property type="evidence" value="ECO:0007669"/>
    <property type="project" value="TreeGrafter"/>
</dbReference>
<dbReference type="GO" id="GO:0000963">
    <property type="term" value="P:mitochondrial RNA processing"/>
    <property type="evidence" value="ECO:0007669"/>
    <property type="project" value="TreeGrafter"/>
</dbReference>
<dbReference type="GO" id="GO:0005759">
    <property type="term" value="C:mitochondrial matrix"/>
    <property type="evidence" value="ECO:0007669"/>
    <property type="project" value="TreeGrafter"/>
</dbReference>
<dbReference type="PROSITE" id="PS51286">
    <property type="entry name" value="RAP"/>
    <property type="match status" value="1"/>
</dbReference>
<accession>A0A7S4K9Z4</accession>